<feature type="active site" description="Proton acceptor" evidence="10">
    <location>
        <position position="654"/>
    </location>
</feature>
<dbReference type="OrthoDB" id="9988775at2759"/>
<protein>
    <submittedName>
        <fullName evidence="16">Uncharacterized protein</fullName>
    </submittedName>
</protein>
<comment type="similarity">
    <text evidence="4">Belongs to the acyl-CoA dehydrogenase family.</text>
</comment>
<evidence type="ECO:0000313" key="16">
    <source>
        <dbReference type="EMBL" id="OJA10144.1"/>
    </source>
</evidence>
<evidence type="ECO:0000313" key="17">
    <source>
        <dbReference type="Proteomes" id="UP000183567"/>
    </source>
</evidence>
<evidence type="ECO:0000256" key="8">
    <source>
        <dbReference type="ARBA" id="ARBA00023002"/>
    </source>
</evidence>
<evidence type="ECO:0000259" key="15">
    <source>
        <dbReference type="Pfam" id="PF02771"/>
    </source>
</evidence>
<evidence type="ECO:0000259" key="13">
    <source>
        <dbReference type="Pfam" id="PF00441"/>
    </source>
</evidence>
<comment type="subcellular location">
    <subcellularLocation>
        <location evidence="3">Mitochondrion</location>
    </subcellularLocation>
</comment>
<dbReference type="InterPro" id="IPR009075">
    <property type="entry name" value="AcylCo_DH/oxidase_C"/>
</dbReference>
<dbReference type="PANTHER" id="PTHR43884">
    <property type="entry name" value="ACYL-COA DEHYDROGENASE"/>
    <property type="match status" value="1"/>
</dbReference>
<evidence type="ECO:0000256" key="1">
    <source>
        <dbReference type="ARBA" id="ARBA00001774"/>
    </source>
</evidence>
<dbReference type="GO" id="GO:0005524">
    <property type="term" value="F:ATP binding"/>
    <property type="evidence" value="ECO:0007669"/>
    <property type="project" value="InterPro"/>
</dbReference>
<dbReference type="InterPro" id="IPR013786">
    <property type="entry name" value="AcylCoA_DH/ox_N"/>
</dbReference>
<keyword evidence="6 12" id="KW-0274">FAD</keyword>
<evidence type="ECO:0000256" key="12">
    <source>
        <dbReference type="PIRSR" id="PIRSR634183-3"/>
    </source>
</evidence>
<feature type="binding site" evidence="11">
    <location>
        <begin position="590"/>
        <end position="591"/>
    </location>
    <ligand>
        <name>substrate</name>
    </ligand>
</feature>
<dbReference type="PANTHER" id="PTHR43884:SF18">
    <property type="entry name" value="ISOVALERYL-COENZYME A DEHYDROGENASE"/>
    <property type="match status" value="1"/>
</dbReference>
<dbReference type="SUPFAM" id="SSF56645">
    <property type="entry name" value="Acyl-CoA dehydrogenase NM domain-like"/>
    <property type="match status" value="1"/>
</dbReference>
<feature type="binding site" evidence="11">
    <location>
        <position position="544"/>
    </location>
    <ligand>
        <name>substrate</name>
    </ligand>
</feature>
<dbReference type="Pfam" id="PF00441">
    <property type="entry name" value="Acyl-CoA_dh_1"/>
    <property type="match status" value="1"/>
</dbReference>
<feature type="binding site" evidence="12">
    <location>
        <begin position="568"/>
        <end position="570"/>
    </location>
    <ligand>
        <name>FAD</name>
        <dbReference type="ChEBI" id="CHEBI:57692"/>
    </ligand>
</feature>
<feature type="binding site" evidence="12">
    <location>
        <position position="680"/>
    </location>
    <ligand>
        <name>FAD</name>
        <dbReference type="ChEBI" id="CHEBI:57692"/>
    </ligand>
</feature>
<sequence length="796" mass="88672">MTPWITETKPEDWAYVSEGGATIVFSYRGPHNVQFSGHVLRLRKVTHGESSDASNDTLLDATIEELDDPMVAFQENIVSKLVPSEFLPRLVVVLLDEEWLKLLVELHDGDRPVERRQTDHIDFHRKKGVLATDLIGGTPIAIEIKPKWGFLPTECHLSPETVAVKTATCRFCMHTCFRAKKGGVCTTYCPLDLFSRDEARLRRALCALWSGWYESRGSLNNLRFFVSGRMAKPDDDNSMKILARFFTTDDWTNPAELQESFASALTQALADSPVLPLLSTLQRTLDILDVEGLSKLYARTSQGLSNDGLGSSVPDPSMEEWDDFVKVYYSDYHSWDHASPSPEHLRHYLMAYLLSATFKDCSIIIRPRQQTLSVTRVDPARSFDITIIDMDIKSMDRLGKWEKLDRTLVEHYKRLTEEQAEFRDAVTDFAQRELAPRAAQIDKSNNFPSDVWEKLGDMGLLGITVSSKYGGLGLGYFHHTLAMEELSRASGSVALSYGAHSNLCVNQIHRHGTEAQKQKYLPDLISGKKVGSLAMSEPGSGQVSDVISMSLRADKIDGGWRLNGNKFWITNGPTASTLVVYAKTAPEKGSKGITAFIIEKTFKGFSTHQKLDKFGMRGSDTCELVFDNCEVPEENVLGQVNKGAGVLMSGLDLERLVLSGGPLGLAQAAFDYAVEYVHERKQFGQPVGTFQLMQGKIADMYTNLNASRAYVYAVAKACDRGQISRRDCAGAILYSTDKAIEVALEGMQCLGGNGYINDYPMGRILRDSRLYAVGAGSQEIRRMLIGREFNEQFKSS</sequence>
<dbReference type="Pfam" id="PF06090">
    <property type="entry name" value="Ins_P5_2-kin"/>
    <property type="match status" value="1"/>
</dbReference>
<dbReference type="FunFam" id="2.40.110.10:FF:000004">
    <property type="entry name" value="Isovaleryl-CoA dehydrogenase, mitochondrial"/>
    <property type="match status" value="1"/>
</dbReference>
<dbReference type="FunFam" id="1.20.140.10:FF:000003">
    <property type="entry name" value="isovaleryl-CoA dehydrogenase, mitochondrial"/>
    <property type="match status" value="1"/>
</dbReference>
<proteinExistence type="inferred from homology"/>
<dbReference type="AlphaFoldDB" id="A0A1J8QA36"/>
<comment type="caution">
    <text evidence="16">The sequence shown here is derived from an EMBL/GenBank/DDBJ whole genome shotgun (WGS) entry which is preliminary data.</text>
</comment>
<evidence type="ECO:0000256" key="7">
    <source>
        <dbReference type="ARBA" id="ARBA00022946"/>
    </source>
</evidence>
<dbReference type="Proteomes" id="UP000183567">
    <property type="component" value="Unassembled WGS sequence"/>
</dbReference>
<keyword evidence="9" id="KW-0496">Mitochondrion</keyword>
<comment type="cofactor">
    <cofactor evidence="2 12">
        <name>FAD</name>
        <dbReference type="ChEBI" id="CHEBI:57692"/>
    </cofactor>
</comment>
<feature type="binding site" evidence="12">
    <location>
        <begin position="748"/>
        <end position="752"/>
    </location>
    <ligand>
        <name>FAD</name>
        <dbReference type="ChEBI" id="CHEBI:57692"/>
    </ligand>
</feature>
<feature type="domain" description="Acyl-CoA dehydrogenase/oxidase C-terminal" evidence="13">
    <location>
        <begin position="641"/>
        <end position="788"/>
    </location>
</feature>
<dbReference type="Gene3D" id="3.30.200.110">
    <property type="entry name" value="Inositol-pentakisphosphate 2-kinase, N-lobe"/>
    <property type="match status" value="1"/>
</dbReference>
<dbReference type="PROSITE" id="PS00073">
    <property type="entry name" value="ACYL_COA_DH_2"/>
    <property type="match status" value="1"/>
</dbReference>
<evidence type="ECO:0000256" key="4">
    <source>
        <dbReference type="ARBA" id="ARBA00009347"/>
    </source>
</evidence>
<evidence type="ECO:0000256" key="2">
    <source>
        <dbReference type="ARBA" id="ARBA00001974"/>
    </source>
</evidence>
<feature type="binding site" evidence="12">
    <location>
        <begin position="533"/>
        <end position="544"/>
    </location>
    <ligand>
        <name>FAD</name>
        <dbReference type="ChEBI" id="CHEBI:57692"/>
    </ligand>
</feature>
<dbReference type="GO" id="GO:0035299">
    <property type="term" value="F:inositol-1,3,4,5,6-pentakisphosphate 2-kinase activity"/>
    <property type="evidence" value="ECO:0007669"/>
    <property type="project" value="UniProtKB-EC"/>
</dbReference>
<dbReference type="InterPro" id="IPR036250">
    <property type="entry name" value="AcylCo_DH-like_C"/>
</dbReference>
<dbReference type="GO" id="GO:0005739">
    <property type="term" value="C:mitochondrion"/>
    <property type="evidence" value="ECO:0007669"/>
    <property type="project" value="UniProtKB-SubCell"/>
</dbReference>
<evidence type="ECO:0000256" key="11">
    <source>
        <dbReference type="PIRSR" id="PIRSR634183-2"/>
    </source>
</evidence>
<organism evidence="16 17">
    <name type="scientific">Rhizopogon vesiculosus</name>
    <dbReference type="NCBI Taxonomy" id="180088"/>
    <lineage>
        <taxon>Eukaryota</taxon>
        <taxon>Fungi</taxon>
        <taxon>Dikarya</taxon>
        <taxon>Basidiomycota</taxon>
        <taxon>Agaricomycotina</taxon>
        <taxon>Agaricomycetes</taxon>
        <taxon>Agaricomycetidae</taxon>
        <taxon>Boletales</taxon>
        <taxon>Suillineae</taxon>
        <taxon>Rhizopogonaceae</taxon>
        <taxon>Rhizopogon</taxon>
    </lineage>
</organism>
<dbReference type="Pfam" id="PF02771">
    <property type="entry name" value="Acyl-CoA_dh_N"/>
    <property type="match status" value="1"/>
</dbReference>
<feature type="binding site" evidence="11">
    <location>
        <begin position="652"/>
        <end position="655"/>
    </location>
    <ligand>
        <name>substrate</name>
    </ligand>
</feature>
<evidence type="ECO:0000256" key="6">
    <source>
        <dbReference type="ARBA" id="ARBA00022827"/>
    </source>
</evidence>
<comment type="catalytic activity">
    <reaction evidence="1">
        <text>1D-myo-inositol 1,3,4,5,6-pentakisphosphate + ATP = 1D-myo-inositol hexakisphosphate + ADP + H(+)</text>
        <dbReference type="Rhea" id="RHEA:20313"/>
        <dbReference type="ChEBI" id="CHEBI:15378"/>
        <dbReference type="ChEBI" id="CHEBI:30616"/>
        <dbReference type="ChEBI" id="CHEBI:57733"/>
        <dbReference type="ChEBI" id="CHEBI:58130"/>
        <dbReference type="ChEBI" id="CHEBI:456216"/>
        <dbReference type="EC" id="2.7.1.158"/>
    </reaction>
</comment>
<feature type="binding site" evidence="12">
    <location>
        <position position="691"/>
    </location>
    <ligand>
        <name>FAD</name>
        <dbReference type="ChEBI" id="CHEBI:57692"/>
    </ligand>
</feature>
<dbReference type="FunFam" id="1.10.540.10:FF:000007">
    <property type="entry name" value="Isovaleryl-CoA dehydrogenase, mitochondrial"/>
    <property type="match status" value="1"/>
</dbReference>
<keyword evidence="7" id="KW-0809">Transit peptide</keyword>
<gene>
    <name evidence="16" type="ORF">AZE42_07202</name>
</gene>
<dbReference type="GO" id="GO:0008470">
    <property type="term" value="F:3-methylbutanoyl-CoA dehydrogenase activity"/>
    <property type="evidence" value="ECO:0007669"/>
    <property type="project" value="TreeGrafter"/>
</dbReference>
<dbReference type="GO" id="GO:0006552">
    <property type="term" value="P:L-leucine catabolic process"/>
    <property type="evidence" value="ECO:0007669"/>
    <property type="project" value="TreeGrafter"/>
</dbReference>
<name>A0A1J8QA36_9AGAM</name>
<dbReference type="InterPro" id="IPR006089">
    <property type="entry name" value="Acyl-CoA_DH_CS"/>
</dbReference>
<dbReference type="InterPro" id="IPR006091">
    <property type="entry name" value="Acyl-CoA_Oxase/DH_mid-dom"/>
</dbReference>
<dbReference type="GO" id="GO:0050660">
    <property type="term" value="F:flavin adenine dinucleotide binding"/>
    <property type="evidence" value="ECO:0007669"/>
    <property type="project" value="InterPro"/>
</dbReference>
<evidence type="ECO:0000256" key="3">
    <source>
        <dbReference type="ARBA" id="ARBA00004173"/>
    </source>
</evidence>
<feature type="domain" description="Acyl-CoA oxidase/dehydrogenase middle" evidence="14">
    <location>
        <begin position="533"/>
        <end position="629"/>
    </location>
</feature>
<dbReference type="InterPro" id="IPR046373">
    <property type="entry name" value="Acyl-CoA_Oxase/DH_mid-dom_sf"/>
</dbReference>
<evidence type="ECO:0000259" key="14">
    <source>
        <dbReference type="Pfam" id="PF02770"/>
    </source>
</evidence>
<evidence type="ECO:0000256" key="10">
    <source>
        <dbReference type="PIRSR" id="PIRSR634183-1"/>
    </source>
</evidence>
<accession>A0A1J8QA36</accession>
<dbReference type="InterPro" id="IPR043001">
    <property type="entry name" value="IP5_2-K_N_lobe"/>
</dbReference>
<feature type="binding site" evidence="11">
    <location>
        <begin position="775"/>
        <end position="776"/>
    </location>
    <ligand>
        <name>substrate</name>
    </ligand>
</feature>
<dbReference type="STRING" id="180088.A0A1J8QA36"/>
<keyword evidence="5" id="KW-0285">Flavoprotein</keyword>
<dbReference type="Gene3D" id="2.40.110.10">
    <property type="entry name" value="Butyryl-CoA Dehydrogenase, subunit A, domain 2"/>
    <property type="match status" value="1"/>
</dbReference>
<reference evidence="16 17" key="1">
    <citation type="submission" date="2016-03" db="EMBL/GenBank/DDBJ databases">
        <title>Comparative genomics of the ectomycorrhizal sister species Rhizopogon vinicolor and Rhizopogon vesiculosus (Basidiomycota: Boletales) reveals a divergence of the mating type B locus.</title>
        <authorList>
            <person name="Mujic A.B."/>
            <person name="Kuo A."/>
            <person name="Tritt A."/>
            <person name="Lipzen A."/>
            <person name="Chen C."/>
            <person name="Johnson J."/>
            <person name="Sharma A."/>
            <person name="Barry K."/>
            <person name="Grigoriev I.V."/>
            <person name="Spatafora J.W."/>
        </authorList>
    </citation>
    <scope>NUCLEOTIDE SEQUENCE [LARGE SCALE GENOMIC DNA]</scope>
    <source>
        <strain evidence="16 17">AM-OR11-056</strain>
    </source>
</reference>
<dbReference type="InterPro" id="IPR034183">
    <property type="entry name" value="IVD"/>
</dbReference>
<evidence type="ECO:0000256" key="5">
    <source>
        <dbReference type="ARBA" id="ARBA00022630"/>
    </source>
</evidence>
<dbReference type="CDD" id="cd01156">
    <property type="entry name" value="IVD"/>
    <property type="match status" value="1"/>
</dbReference>
<dbReference type="Gene3D" id="1.10.540.10">
    <property type="entry name" value="Acyl-CoA dehydrogenase/oxidase, N-terminal domain"/>
    <property type="match status" value="1"/>
</dbReference>
<dbReference type="InterPro" id="IPR037069">
    <property type="entry name" value="AcylCoA_DH/ox_N_sf"/>
</dbReference>
<keyword evidence="17" id="KW-1185">Reference proteome</keyword>
<feature type="domain" description="Acyl-CoA dehydrogenase/oxidase N-terminal" evidence="15">
    <location>
        <begin position="416"/>
        <end position="528"/>
    </location>
</feature>
<keyword evidence="8" id="KW-0560">Oxidoreductase</keyword>
<dbReference type="InterPro" id="IPR009100">
    <property type="entry name" value="AcylCoA_DH/oxidase_NM_dom_sf"/>
</dbReference>
<dbReference type="Pfam" id="PF02770">
    <property type="entry name" value="Acyl-CoA_dh_M"/>
    <property type="match status" value="1"/>
</dbReference>
<dbReference type="EMBL" id="LVVM01005584">
    <property type="protein sequence ID" value="OJA10144.1"/>
    <property type="molecule type" value="Genomic_DNA"/>
</dbReference>
<dbReference type="Gene3D" id="1.20.140.10">
    <property type="entry name" value="Butyryl-CoA Dehydrogenase, subunit A, domain 3"/>
    <property type="match status" value="1"/>
</dbReference>
<dbReference type="InterPro" id="IPR009286">
    <property type="entry name" value="Ins_P5_2-kin"/>
</dbReference>
<evidence type="ECO:0000256" key="9">
    <source>
        <dbReference type="ARBA" id="ARBA00023128"/>
    </source>
</evidence>
<dbReference type="SUPFAM" id="SSF47203">
    <property type="entry name" value="Acyl-CoA dehydrogenase C-terminal domain-like"/>
    <property type="match status" value="1"/>
</dbReference>